<dbReference type="InterPro" id="IPR002938">
    <property type="entry name" value="FAD-bd"/>
</dbReference>
<gene>
    <name evidence="3" type="ORF">SAMN05443667_10566</name>
</gene>
<dbReference type="PANTHER" id="PTHR42685:SF22">
    <property type="entry name" value="CONDITIONED MEDIUM FACTOR RECEPTOR 1"/>
    <property type="match status" value="1"/>
</dbReference>
<dbReference type="RefSeq" id="WP_091087907.1">
    <property type="nucleotide sequence ID" value="NZ_FNRD01000005.1"/>
</dbReference>
<sequence>MIQNSIVIIGGGLAGLIAAIHLKNNNYNVLVIEKNEFPKHKVCGEYISNEVLPYLKSLGLDINSLHPKHIDKLSFSLVSGKCINTALPLGGFGISRYELDQYLYNEAKNIGCVIVQDTVSDVEFLDGKFTVTTNENTYYTSIVLGAFGKRSNLDIKLKRNFIQRQSHWLGVKAHYKLDFPEDHVGLHHFKGGYCGVSKIENNLVNICYLANYETFKQYKSIEDYQLNVVRENPNLEKIFKNAEIQFEKPLTISQVSFEEKKCVENHIIMIGDTAGLIHPLCGNGMAMAIHSAKMASENIIDFLENKINRATLENNYLNDWNKNFKKRLRAGRLLGKLLEHEKIAQAVLKILIIFPFMLSIIIKKTHGKPI</sequence>
<dbReference type="InterPro" id="IPR050407">
    <property type="entry name" value="Geranylgeranyl_reductase"/>
</dbReference>
<dbReference type="SUPFAM" id="SSF51905">
    <property type="entry name" value="FAD/NAD(P)-binding domain"/>
    <property type="match status" value="1"/>
</dbReference>
<dbReference type="Pfam" id="PF01494">
    <property type="entry name" value="FAD_binding_3"/>
    <property type="match status" value="1"/>
</dbReference>
<reference evidence="4" key="1">
    <citation type="submission" date="2016-10" db="EMBL/GenBank/DDBJ databases">
        <authorList>
            <person name="Varghese N."/>
            <person name="Submissions S."/>
        </authorList>
    </citation>
    <scope>NUCLEOTIDE SEQUENCE [LARGE SCALE GENOMIC DNA]</scope>
    <source>
        <strain evidence="4">DSM 22376</strain>
    </source>
</reference>
<keyword evidence="1" id="KW-0472">Membrane</keyword>
<dbReference type="Proteomes" id="UP000198951">
    <property type="component" value="Unassembled WGS sequence"/>
</dbReference>
<name>A0A1H4BT02_9FLAO</name>
<dbReference type="OrthoDB" id="1142316at2"/>
<dbReference type="EMBL" id="FNRD01000005">
    <property type="protein sequence ID" value="SEA51220.1"/>
    <property type="molecule type" value="Genomic_DNA"/>
</dbReference>
<dbReference type="STRING" id="150146.SAMN05443667_10566"/>
<keyword evidence="4" id="KW-1185">Reference proteome</keyword>
<dbReference type="PANTHER" id="PTHR42685">
    <property type="entry name" value="GERANYLGERANYL DIPHOSPHATE REDUCTASE"/>
    <property type="match status" value="1"/>
</dbReference>
<protein>
    <recommendedName>
        <fullName evidence="2">FAD-binding domain-containing protein</fullName>
    </recommendedName>
</protein>
<dbReference type="InterPro" id="IPR036188">
    <property type="entry name" value="FAD/NAD-bd_sf"/>
</dbReference>
<keyword evidence="1" id="KW-1133">Transmembrane helix</keyword>
<proteinExistence type="predicted"/>
<evidence type="ECO:0000313" key="4">
    <source>
        <dbReference type="Proteomes" id="UP000198951"/>
    </source>
</evidence>
<feature type="domain" description="FAD-binding" evidence="2">
    <location>
        <begin position="6"/>
        <end position="306"/>
    </location>
</feature>
<evidence type="ECO:0000259" key="2">
    <source>
        <dbReference type="Pfam" id="PF01494"/>
    </source>
</evidence>
<dbReference type="Gene3D" id="3.50.50.60">
    <property type="entry name" value="FAD/NAD(P)-binding domain"/>
    <property type="match status" value="1"/>
</dbReference>
<accession>A0A1H4BT02</accession>
<keyword evidence="1" id="KW-0812">Transmembrane</keyword>
<evidence type="ECO:0000256" key="1">
    <source>
        <dbReference type="SAM" id="Phobius"/>
    </source>
</evidence>
<evidence type="ECO:0000313" key="3">
    <source>
        <dbReference type="EMBL" id="SEA51220.1"/>
    </source>
</evidence>
<dbReference type="GO" id="GO:0071949">
    <property type="term" value="F:FAD binding"/>
    <property type="evidence" value="ECO:0007669"/>
    <property type="project" value="InterPro"/>
</dbReference>
<organism evidence="3 4">
    <name type="scientific">Flavobacterium gillisiae</name>
    <dbReference type="NCBI Taxonomy" id="150146"/>
    <lineage>
        <taxon>Bacteria</taxon>
        <taxon>Pseudomonadati</taxon>
        <taxon>Bacteroidota</taxon>
        <taxon>Flavobacteriia</taxon>
        <taxon>Flavobacteriales</taxon>
        <taxon>Flavobacteriaceae</taxon>
        <taxon>Flavobacterium</taxon>
    </lineage>
</organism>
<feature type="transmembrane region" description="Helical" evidence="1">
    <location>
        <begin position="343"/>
        <end position="362"/>
    </location>
</feature>
<dbReference type="AlphaFoldDB" id="A0A1H4BT02"/>